<keyword evidence="4" id="KW-1185">Reference proteome</keyword>
<keyword evidence="1" id="KW-1133">Transmembrane helix</keyword>
<dbReference type="OrthoDB" id="5918912at2"/>
<organism evidence="3 4">
    <name type="scientific">Meridianimarinicoccus roseus</name>
    <dbReference type="NCBI Taxonomy" id="2072018"/>
    <lineage>
        <taxon>Bacteria</taxon>
        <taxon>Pseudomonadati</taxon>
        <taxon>Pseudomonadota</taxon>
        <taxon>Alphaproteobacteria</taxon>
        <taxon>Rhodobacterales</taxon>
        <taxon>Paracoccaceae</taxon>
        <taxon>Meridianimarinicoccus</taxon>
    </lineage>
</organism>
<feature type="transmembrane region" description="Helical" evidence="1">
    <location>
        <begin position="61"/>
        <end position="79"/>
    </location>
</feature>
<evidence type="ECO:0000313" key="4">
    <source>
        <dbReference type="Proteomes" id="UP000245680"/>
    </source>
</evidence>
<comment type="caution">
    <text evidence="3">The sequence shown here is derived from an EMBL/GenBank/DDBJ whole genome shotgun (WGS) entry which is preliminary data.</text>
</comment>
<proteinExistence type="predicted"/>
<dbReference type="AlphaFoldDB" id="A0A2V2LD24"/>
<evidence type="ECO:0000259" key="2">
    <source>
        <dbReference type="Pfam" id="PF21742"/>
    </source>
</evidence>
<dbReference type="Pfam" id="PF21742">
    <property type="entry name" value="DUF6868"/>
    <property type="match status" value="1"/>
</dbReference>
<protein>
    <recommendedName>
        <fullName evidence="2">DUF6868 domain-containing protein</fullName>
    </recommendedName>
</protein>
<reference evidence="3 4" key="1">
    <citation type="submission" date="2018-05" db="EMBL/GenBank/DDBJ databases">
        <title>Rhodobacteraceae gen. nov., sp. nov. isolated from sea water.</title>
        <authorList>
            <person name="Ren Y."/>
        </authorList>
    </citation>
    <scope>NUCLEOTIDE SEQUENCE [LARGE SCALE GENOMIC DNA]</scope>
    <source>
        <strain evidence="3 4">TG-679</strain>
    </source>
</reference>
<evidence type="ECO:0000313" key="3">
    <source>
        <dbReference type="EMBL" id="PWR03275.1"/>
    </source>
</evidence>
<dbReference type="RefSeq" id="WP_109811067.1">
    <property type="nucleotide sequence ID" value="NZ_QGKU01000029.1"/>
</dbReference>
<sequence>MTLADVTTFFGWMTAVNIAIYLLAVLAIVGARGPMAAMHERLLGVPRADWPRIYVDYLARYKIAIVMLNLVPWLALLMLG</sequence>
<name>A0A2V2LD24_9RHOB</name>
<feature type="transmembrane region" description="Helical" evidence="1">
    <location>
        <begin position="12"/>
        <end position="31"/>
    </location>
</feature>
<feature type="domain" description="DUF6868" evidence="2">
    <location>
        <begin position="1"/>
        <end position="79"/>
    </location>
</feature>
<evidence type="ECO:0000256" key="1">
    <source>
        <dbReference type="SAM" id="Phobius"/>
    </source>
</evidence>
<keyword evidence="1" id="KW-0812">Transmembrane</keyword>
<keyword evidence="1" id="KW-0472">Membrane</keyword>
<dbReference type="InterPro" id="IPR049220">
    <property type="entry name" value="DUF6868"/>
</dbReference>
<accession>A0A2V2LD24</accession>
<dbReference type="EMBL" id="QGKU01000029">
    <property type="protein sequence ID" value="PWR03275.1"/>
    <property type="molecule type" value="Genomic_DNA"/>
</dbReference>
<dbReference type="Proteomes" id="UP000245680">
    <property type="component" value="Unassembled WGS sequence"/>
</dbReference>
<gene>
    <name evidence="3" type="ORF">DKT77_07355</name>
</gene>